<dbReference type="InterPro" id="IPR016064">
    <property type="entry name" value="NAD/diacylglycerol_kinase_sf"/>
</dbReference>
<dbReference type="InterPro" id="IPR017438">
    <property type="entry name" value="ATP-NAD_kinase_N"/>
</dbReference>
<keyword evidence="5" id="KW-1185">Reference proteome</keyword>
<evidence type="ECO:0000259" key="3">
    <source>
        <dbReference type="PROSITE" id="PS50146"/>
    </source>
</evidence>
<gene>
    <name evidence="4" type="ORF">EAW56_03490</name>
</gene>
<dbReference type="EMBL" id="RDRE01000003">
    <property type="protein sequence ID" value="RMD20312.1"/>
    <property type="molecule type" value="Genomic_DNA"/>
</dbReference>
<dbReference type="SUPFAM" id="SSF111331">
    <property type="entry name" value="NAD kinase/diacylglycerol kinase-like"/>
    <property type="match status" value="1"/>
</dbReference>
<comment type="caution">
    <text evidence="4">The sequence shown here is derived from an EMBL/GenBank/DDBJ whole genome shotgun (WGS) entry which is preliminary data.</text>
</comment>
<reference evidence="4 5" key="1">
    <citation type="submission" date="2018-10" db="EMBL/GenBank/DDBJ databases">
        <title>Whole genome sequence of Corynebacterium gottingense DSM 130494T.</title>
        <authorList>
            <person name="Bernier A.-M."/>
            <person name="Bernard K."/>
        </authorList>
    </citation>
    <scope>NUCLEOTIDE SEQUENCE [LARGE SCALE GENOMIC DNA]</scope>
    <source>
        <strain evidence="4 5">DSM 103494</strain>
    </source>
</reference>
<evidence type="ECO:0000256" key="1">
    <source>
        <dbReference type="ARBA" id="ARBA00001946"/>
    </source>
</evidence>
<dbReference type="Gene3D" id="3.40.50.10330">
    <property type="entry name" value="Probable inorganic polyphosphate/atp-NAD kinase, domain 1"/>
    <property type="match status" value="1"/>
</dbReference>
<dbReference type="Proteomes" id="UP000266886">
    <property type="component" value="Unassembled WGS sequence"/>
</dbReference>
<accession>A0ABX9ULI7</accession>
<feature type="domain" description="DAGKc" evidence="3">
    <location>
        <begin position="46"/>
        <end position="138"/>
    </location>
</feature>
<protein>
    <recommendedName>
        <fullName evidence="3">DAGKc domain-containing protein</fullName>
    </recommendedName>
</protein>
<dbReference type="PROSITE" id="PS50146">
    <property type="entry name" value="DAGK"/>
    <property type="match status" value="1"/>
</dbReference>
<comment type="cofactor">
    <cofactor evidence="1">
        <name>Mg(2+)</name>
        <dbReference type="ChEBI" id="CHEBI:18420"/>
    </cofactor>
</comment>
<dbReference type="Pfam" id="PF00781">
    <property type="entry name" value="DAGK_cat"/>
    <property type="match status" value="1"/>
</dbReference>
<evidence type="ECO:0000313" key="5">
    <source>
        <dbReference type="Proteomes" id="UP000266886"/>
    </source>
</evidence>
<dbReference type="InterPro" id="IPR050187">
    <property type="entry name" value="Lipid_Phosphate_FormReg"/>
</dbReference>
<comment type="similarity">
    <text evidence="2">Belongs to the diacylglycerol/lipid kinase family.</text>
</comment>
<organism evidence="4 5">
    <name type="scientific">Corynebacterium gottingense</name>
    <dbReference type="NCBI Taxonomy" id="2041036"/>
    <lineage>
        <taxon>Bacteria</taxon>
        <taxon>Bacillati</taxon>
        <taxon>Actinomycetota</taxon>
        <taxon>Actinomycetes</taxon>
        <taxon>Mycobacteriales</taxon>
        <taxon>Corynebacteriaceae</taxon>
        <taxon>Corynebacterium</taxon>
    </lineage>
</organism>
<dbReference type="SMART" id="SM00046">
    <property type="entry name" value="DAGKc"/>
    <property type="match status" value="1"/>
</dbReference>
<sequence>MGIVMQNSDDATRTAIVVYNPVKIDEMTLRSQVERYAPDGWHIEWVRTTPDDSGEAEVAAAHHPDVELVLVAGGDGTVREIATSLAGSGIALGIVPTGTGNLLARNLRLDLGLEESVRRAFRGEHKRIDVCRAKLSRPDGSNERLGFVVMAGVGLDAQMIAYTDERLKKKIGPLAYVSGIAKSLRGGNRIKASFVVDGDHAHSQRLHTLIFGNCGELINQVPLLPEARPDDGVLDAVGMAPRGPVGWAKIGLNLVVNKAAKLRGRKPDPAVVEFADLLYSRGSYARASFAEPEIFEVDGDPVGEVTAVEISVDAGALKVCV</sequence>
<proteinExistence type="inferred from homology"/>
<evidence type="ECO:0000256" key="2">
    <source>
        <dbReference type="ARBA" id="ARBA00005983"/>
    </source>
</evidence>
<dbReference type="PANTHER" id="PTHR12358:SF54">
    <property type="entry name" value="SPHINGOSINE KINASE RELATED PROTEIN"/>
    <property type="match status" value="1"/>
</dbReference>
<evidence type="ECO:0000313" key="4">
    <source>
        <dbReference type="EMBL" id="RMD20312.1"/>
    </source>
</evidence>
<dbReference type="PANTHER" id="PTHR12358">
    <property type="entry name" value="SPHINGOSINE KINASE"/>
    <property type="match status" value="1"/>
</dbReference>
<dbReference type="InterPro" id="IPR001206">
    <property type="entry name" value="Diacylglycerol_kinase_cat_dom"/>
</dbReference>
<name>A0ABX9ULI7_9CORY</name>
<dbReference type="Gene3D" id="2.60.200.40">
    <property type="match status" value="1"/>
</dbReference>